<dbReference type="Proteomes" id="UP001305174">
    <property type="component" value="Segment"/>
</dbReference>
<name>A0AAX4G7W2_9CAUD</name>
<protein>
    <submittedName>
        <fullName evidence="1">Uncharacterized protein</fullName>
    </submittedName>
</protein>
<evidence type="ECO:0000313" key="1">
    <source>
        <dbReference type="EMBL" id="WOZ57466.1"/>
    </source>
</evidence>
<evidence type="ECO:0000313" key="2">
    <source>
        <dbReference type="Proteomes" id="UP001305174"/>
    </source>
</evidence>
<proteinExistence type="predicted"/>
<organism evidence="1 2">
    <name type="scientific">Pseudomonas phage vB_PseuGesM_254</name>
    <dbReference type="NCBI Taxonomy" id="3092638"/>
    <lineage>
        <taxon>Viruses</taxon>
        <taxon>Duplodnaviria</taxon>
        <taxon>Heunggongvirae</taxon>
        <taxon>Uroviricota</taxon>
        <taxon>Caudoviricetes</taxon>
        <taxon>Vandenendeviridae</taxon>
        <taxon>Chemalvirus</taxon>
        <taxon>Chemalvirus PseuGes254</taxon>
    </lineage>
</organism>
<keyword evidence="2" id="KW-1185">Reference proteome</keyword>
<sequence>MKIMLIFQEHMILLCKALGVKHNFYTLDTNPLQSSCIY</sequence>
<reference evidence="2" key="1">
    <citation type="submission" date="2024-05" db="EMBL/GenBank/DDBJ databases">
        <authorList>
            <person name="Tikunov A.Y."/>
            <person name="Morozova V.V."/>
            <person name="Kozlova Y.N."/>
            <person name="Tikunova N.V."/>
            <person name="Babkin I.V."/>
        </authorList>
    </citation>
    <scope>NUCLEOTIDE SEQUENCE [LARGE SCALE GENOMIC DNA]</scope>
</reference>
<accession>A0AAX4G7W2</accession>
<dbReference type="EMBL" id="OR575930">
    <property type="protein sequence ID" value="WOZ57466.1"/>
    <property type="molecule type" value="Genomic_DNA"/>
</dbReference>